<dbReference type="NCBIfam" id="TIGR03941">
    <property type="entry name" value="tRNA_deam_assoc"/>
    <property type="match status" value="1"/>
</dbReference>
<evidence type="ECO:0000313" key="3">
    <source>
        <dbReference type="Proteomes" id="UP000000214"/>
    </source>
</evidence>
<gene>
    <name evidence="2" type="ordered locus">PACID_30640</name>
</gene>
<evidence type="ECO:0000256" key="1">
    <source>
        <dbReference type="SAM" id="MobiDB-lite"/>
    </source>
</evidence>
<dbReference type="EMBL" id="CP003493">
    <property type="protein sequence ID" value="AFV90827.1"/>
    <property type="molecule type" value="Genomic_DNA"/>
</dbReference>
<feature type="compositionally biased region" description="Acidic residues" evidence="1">
    <location>
        <begin position="16"/>
        <end position="92"/>
    </location>
</feature>
<dbReference type="Proteomes" id="UP000000214">
    <property type="component" value="Chromosome"/>
</dbReference>
<dbReference type="AlphaFoldDB" id="K7S8D3"/>
<organism evidence="2 3">
    <name type="scientific">Acidipropionibacterium acidipropionici (strain ATCC 4875 / DSM 20272 / JCM 6432 / NBRC 12425 / NCIMB 8070 / 4)</name>
    <name type="common">Propionibacterium acidipropionici</name>
    <dbReference type="NCBI Taxonomy" id="1171373"/>
    <lineage>
        <taxon>Bacteria</taxon>
        <taxon>Bacillati</taxon>
        <taxon>Actinomycetota</taxon>
        <taxon>Actinomycetes</taxon>
        <taxon>Propionibacteriales</taxon>
        <taxon>Propionibacteriaceae</taxon>
        <taxon>Acidipropionibacterium</taxon>
    </lineage>
</organism>
<dbReference type="STRING" id="1171373.PACID_30640"/>
<accession>K7S8D3</accession>
<sequence>MCPFNDDDVDRFGEDGGTDDALDNDADQLDDDSDYDDLDDDTEYDDLDDSDEDSDDEDSDDDEDDSDDDEDDSDDDDEDDDDYDDLDDLEDAGADEIDLVVALYNDDGERVGVPLDGGLANDLDEFITQLRRIPGDAGAVGMISIDHQFYVIVRVRGRNVQVFLSDAVQGNDWPIARDVADFLGEDIPDPDDDSEAIGDFDLFSDAGMSDFDMEAFADLDEDSDEVLGQIARKLNFGPQFDRAASTSIR</sequence>
<proteinExistence type="predicted"/>
<dbReference type="InterPro" id="IPR023869">
    <property type="entry name" value="tRNA_Adeno_NH3ase_assoc_put"/>
</dbReference>
<feature type="region of interest" description="Disordered" evidence="1">
    <location>
        <begin position="1"/>
        <end position="92"/>
    </location>
</feature>
<dbReference type="PATRIC" id="fig|1171373.8.peg.3013"/>
<protein>
    <submittedName>
        <fullName evidence="2">Putative tRNA adenosine deaminase-associated protein</fullName>
    </submittedName>
</protein>
<dbReference type="KEGG" id="pbo:PACID_30640"/>
<reference evidence="2 3" key="1">
    <citation type="journal article" date="2012" name="BMC Genomics">
        <title>The genome sequence of Propionibacterium acidipropionici provides insights into its biotechnological and industrial potential.</title>
        <authorList>
            <person name="Parizzi L.P."/>
            <person name="Grassi M.C."/>
            <person name="Llerena L.A."/>
            <person name="Carazzolle M.F."/>
            <person name="Queiroz V.L."/>
            <person name="Lunardi I."/>
            <person name="Zeidler A.F."/>
            <person name="Teixeira P.J."/>
            <person name="Mieczkowski P."/>
            <person name="Rincones J."/>
            <person name="Pereira G.A."/>
        </authorList>
    </citation>
    <scope>NUCLEOTIDE SEQUENCE [LARGE SCALE GENOMIC DNA]</scope>
    <source>
        <strain evidence="3">ATCC 4875 / DSM 20272 / JCM 6432 / NBRC 12425 / NCIMB 8070</strain>
    </source>
</reference>
<evidence type="ECO:0000313" key="2">
    <source>
        <dbReference type="EMBL" id="AFV90827.1"/>
    </source>
</evidence>
<name>K7S8D3_ACIA4</name>
<dbReference type="HOGENOM" id="CLU_112027_0_0_11"/>